<comment type="function">
    <text evidence="2">Repressor of jasmonate responses.</text>
</comment>
<dbReference type="InterPro" id="IPR040390">
    <property type="entry name" value="TIFY/JAZ"/>
</dbReference>
<dbReference type="GO" id="GO:0005634">
    <property type="term" value="C:nucleus"/>
    <property type="evidence" value="ECO:0007669"/>
    <property type="project" value="UniProtKB-SubCell"/>
</dbReference>
<feature type="region of interest" description="Disordered" evidence="3">
    <location>
        <begin position="1"/>
        <end position="74"/>
    </location>
</feature>
<organism evidence="5 6">
    <name type="scientific">Linum trigynum</name>
    <dbReference type="NCBI Taxonomy" id="586398"/>
    <lineage>
        <taxon>Eukaryota</taxon>
        <taxon>Viridiplantae</taxon>
        <taxon>Streptophyta</taxon>
        <taxon>Embryophyta</taxon>
        <taxon>Tracheophyta</taxon>
        <taxon>Spermatophyta</taxon>
        <taxon>Magnoliopsida</taxon>
        <taxon>eudicotyledons</taxon>
        <taxon>Gunneridae</taxon>
        <taxon>Pentapetalae</taxon>
        <taxon>rosids</taxon>
        <taxon>fabids</taxon>
        <taxon>Malpighiales</taxon>
        <taxon>Linaceae</taxon>
        <taxon>Linum</taxon>
    </lineage>
</organism>
<name>A0AAV2EWG4_9ROSI</name>
<comment type="similarity">
    <text evidence="1 2">Belongs to the TIFY/JAZ family.</text>
</comment>
<evidence type="ECO:0000259" key="4">
    <source>
        <dbReference type="PROSITE" id="PS51320"/>
    </source>
</evidence>
<keyword evidence="2" id="KW-1184">Jasmonic acid signaling pathway</keyword>
<proteinExistence type="inferred from homology"/>
<dbReference type="GO" id="GO:0031347">
    <property type="term" value="P:regulation of defense response"/>
    <property type="evidence" value="ECO:0007669"/>
    <property type="project" value="UniProtKB-UniRule"/>
</dbReference>
<feature type="compositionally biased region" description="Low complexity" evidence="3">
    <location>
        <begin position="210"/>
        <end position="221"/>
    </location>
</feature>
<evidence type="ECO:0000256" key="1">
    <source>
        <dbReference type="ARBA" id="ARBA00008614"/>
    </source>
</evidence>
<dbReference type="InterPro" id="IPR010399">
    <property type="entry name" value="Tify_dom"/>
</dbReference>
<dbReference type="Pfam" id="PF09425">
    <property type="entry name" value="Jas_motif"/>
    <property type="match status" value="1"/>
</dbReference>
<dbReference type="PANTHER" id="PTHR33077">
    <property type="entry name" value="PROTEIN TIFY 4A-RELATED-RELATED"/>
    <property type="match status" value="1"/>
</dbReference>
<accession>A0AAV2EWG4</accession>
<reference evidence="5 6" key="1">
    <citation type="submission" date="2024-04" db="EMBL/GenBank/DDBJ databases">
        <authorList>
            <person name="Fracassetti M."/>
        </authorList>
    </citation>
    <scope>NUCLEOTIDE SEQUENCE [LARGE SCALE GENOMIC DNA]</scope>
</reference>
<dbReference type="GO" id="GO:0009611">
    <property type="term" value="P:response to wounding"/>
    <property type="evidence" value="ECO:0007669"/>
    <property type="project" value="UniProtKB-UniRule"/>
</dbReference>
<evidence type="ECO:0000256" key="3">
    <source>
        <dbReference type="SAM" id="MobiDB-lite"/>
    </source>
</evidence>
<dbReference type="SMART" id="SM00979">
    <property type="entry name" value="TIFY"/>
    <property type="match status" value="1"/>
</dbReference>
<evidence type="ECO:0000313" key="6">
    <source>
        <dbReference type="Proteomes" id="UP001497516"/>
    </source>
</evidence>
<evidence type="ECO:0000313" key="5">
    <source>
        <dbReference type="EMBL" id="CAL1390097.1"/>
    </source>
</evidence>
<sequence>MESETGHSLLPDDQVKPNPPAAAAVPPPDSAAEKKKVTVKEEPAAVEEETNGGGVAVGSCTDASSALPKTTDGYSRATTAVPKSGADASIPGPEQLTIFYGGNVLVFDGIPAEKAREIMAIAAAAAQAVKSADIKKIESGPAPAAAVPAVVAAAPVLSRSPSMQSTSSALASPQYAAHKNSLCKMQADLPIARRHSLQRFFEKRRDRMMSKSPYSIPSSPSAAENMKHDSNNLLTAEHLQQTLAAAAPNNA</sequence>
<keyword evidence="2" id="KW-0539">Nucleus</keyword>
<feature type="domain" description="Tify" evidence="4">
    <location>
        <begin position="89"/>
        <end position="124"/>
    </location>
</feature>
<feature type="compositionally biased region" description="Basic and acidic residues" evidence="3">
    <location>
        <begin position="31"/>
        <end position="43"/>
    </location>
</feature>
<dbReference type="Pfam" id="PF06200">
    <property type="entry name" value="tify"/>
    <property type="match status" value="1"/>
</dbReference>
<keyword evidence="6" id="KW-1185">Reference proteome</keyword>
<dbReference type="AlphaFoldDB" id="A0AAV2EWG4"/>
<comment type="subcellular location">
    <subcellularLocation>
        <location evidence="2">Nucleus</location>
    </subcellularLocation>
</comment>
<dbReference type="EMBL" id="OZ034818">
    <property type="protein sequence ID" value="CAL1390097.1"/>
    <property type="molecule type" value="Genomic_DNA"/>
</dbReference>
<dbReference type="GO" id="GO:2000022">
    <property type="term" value="P:regulation of jasmonic acid mediated signaling pathway"/>
    <property type="evidence" value="ECO:0007669"/>
    <property type="project" value="UniProtKB-UniRule"/>
</dbReference>
<feature type="compositionally biased region" description="Polar residues" evidence="3">
    <location>
        <begin position="61"/>
        <end position="74"/>
    </location>
</feature>
<evidence type="ECO:0000256" key="2">
    <source>
        <dbReference type="RuleBase" id="RU369065"/>
    </source>
</evidence>
<protein>
    <recommendedName>
        <fullName evidence="2">Protein TIFY</fullName>
    </recommendedName>
    <alternativeName>
        <fullName evidence="2">Jasmonate ZIM domain-containing protein</fullName>
    </alternativeName>
</protein>
<comment type="domain">
    <text evidence="2">The jas domain is required for interaction with COI1.</text>
</comment>
<dbReference type="PANTHER" id="PTHR33077:SF61">
    <property type="entry name" value="PROTEIN TIFY 3A-RELATED"/>
    <property type="match status" value="1"/>
</dbReference>
<dbReference type="InterPro" id="IPR018467">
    <property type="entry name" value="CCT_CS"/>
</dbReference>
<dbReference type="PROSITE" id="PS51320">
    <property type="entry name" value="TIFY"/>
    <property type="match status" value="1"/>
</dbReference>
<gene>
    <name evidence="5" type="ORF">LTRI10_LOCUS30906</name>
</gene>
<feature type="region of interest" description="Disordered" evidence="3">
    <location>
        <begin position="208"/>
        <end position="233"/>
    </location>
</feature>
<dbReference type="Proteomes" id="UP001497516">
    <property type="component" value="Chromosome 5"/>
</dbReference>
<feature type="compositionally biased region" description="Pro residues" evidence="3">
    <location>
        <begin position="17"/>
        <end position="29"/>
    </location>
</feature>